<evidence type="ECO:0000313" key="2">
    <source>
        <dbReference type="EMBL" id="AZQ44091.1"/>
    </source>
</evidence>
<gene>
    <name evidence="2" type="ORF">EJ995_07550</name>
</gene>
<reference evidence="2 3" key="1">
    <citation type="submission" date="2018-12" db="EMBL/GenBank/DDBJ databases">
        <title>Complete genome of Nonlabens sp. MJ115.</title>
        <authorList>
            <person name="Choi H.S."/>
            <person name="Jung J."/>
        </authorList>
    </citation>
    <scope>NUCLEOTIDE SEQUENCE [LARGE SCALE GENOMIC DNA]</scope>
    <source>
        <strain evidence="2 3">MJ115</strain>
    </source>
</reference>
<dbReference type="Pfam" id="PF04940">
    <property type="entry name" value="BLUF"/>
    <property type="match status" value="1"/>
</dbReference>
<dbReference type="GO" id="GO:0071949">
    <property type="term" value="F:FAD binding"/>
    <property type="evidence" value="ECO:0007669"/>
    <property type="project" value="InterPro"/>
</dbReference>
<dbReference type="AlphaFoldDB" id="A0A3S9MXW6"/>
<evidence type="ECO:0000259" key="1">
    <source>
        <dbReference type="PROSITE" id="PS50925"/>
    </source>
</evidence>
<dbReference type="Gene3D" id="3.30.70.100">
    <property type="match status" value="1"/>
</dbReference>
<protein>
    <submittedName>
        <fullName evidence="2">BLUF domain-containing protein</fullName>
    </submittedName>
</protein>
<accession>A0A3S9MXW6</accession>
<proteinExistence type="predicted"/>
<evidence type="ECO:0000313" key="3">
    <source>
        <dbReference type="Proteomes" id="UP000279600"/>
    </source>
</evidence>
<dbReference type="Proteomes" id="UP000279600">
    <property type="component" value="Chromosome"/>
</dbReference>
<dbReference type="EMBL" id="CP034549">
    <property type="protein sequence ID" value="AZQ44091.1"/>
    <property type="molecule type" value="Genomic_DNA"/>
</dbReference>
<dbReference type="InterPro" id="IPR036046">
    <property type="entry name" value="Acylphosphatase-like_dom_sf"/>
</dbReference>
<dbReference type="SUPFAM" id="SSF54975">
    <property type="entry name" value="Acylphosphatase/BLUF domain-like"/>
    <property type="match status" value="1"/>
</dbReference>
<dbReference type="KEGG" id="noj:EJ995_07550"/>
<dbReference type="InterPro" id="IPR007024">
    <property type="entry name" value="BLUF_domain"/>
</dbReference>
<dbReference type="PROSITE" id="PS50925">
    <property type="entry name" value="BLUF"/>
    <property type="match status" value="1"/>
</dbReference>
<feature type="domain" description="BLUF" evidence="1">
    <location>
        <begin position="4"/>
        <end position="95"/>
    </location>
</feature>
<sequence>MKLYYTICYLSKTSENLSDEDITNIFEYSKERNDECDVSGILLHSIGNFFQVLEGNEKHLKELYEKIKKDDRHGEIFEVYNKPTAHPVFLHYSSKFNIVKTTQDLESINQYLQDNREISTSKKLERLLAPFLMMEELY</sequence>
<dbReference type="GO" id="GO:0009882">
    <property type="term" value="F:blue light photoreceptor activity"/>
    <property type="evidence" value="ECO:0007669"/>
    <property type="project" value="InterPro"/>
</dbReference>
<name>A0A3S9MXW6_9FLAO</name>
<organism evidence="2 3">
    <name type="scientific">Nonlabens ponticola</name>
    <dbReference type="NCBI Taxonomy" id="2496866"/>
    <lineage>
        <taxon>Bacteria</taxon>
        <taxon>Pseudomonadati</taxon>
        <taxon>Bacteroidota</taxon>
        <taxon>Flavobacteriia</taxon>
        <taxon>Flavobacteriales</taxon>
        <taxon>Flavobacteriaceae</taxon>
        <taxon>Nonlabens</taxon>
    </lineage>
</organism>
<dbReference type="OrthoDB" id="1122028at2"/>
<dbReference type="SMART" id="SM01034">
    <property type="entry name" value="BLUF"/>
    <property type="match status" value="1"/>
</dbReference>
<keyword evidence="3" id="KW-1185">Reference proteome</keyword>